<keyword evidence="1" id="KW-0472">Membrane</keyword>
<protein>
    <submittedName>
        <fullName evidence="2">DUF4390 domain-containing protein</fullName>
    </submittedName>
</protein>
<dbReference type="EMBL" id="JBDPZC010000012">
    <property type="protein sequence ID" value="MEO3715187.1"/>
    <property type="molecule type" value="Genomic_DNA"/>
</dbReference>
<dbReference type="Proteomes" id="UP001462640">
    <property type="component" value="Unassembled WGS sequence"/>
</dbReference>
<dbReference type="InterPro" id="IPR025500">
    <property type="entry name" value="DUF4390"/>
</dbReference>
<dbReference type="RefSeq" id="WP_347612497.1">
    <property type="nucleotide sequence ID" value="NZ_JBDPZC010000012.1"/>
</dbReference>
<sequence length="223" mass="25190">MVFAPLAHEAPCLLRCAWPAKGLGSAVAWGPQVLRWAWGLLLVLALVMGVVSAARADGIHLTDLRTERTDEGLLLSFSARFELTKPVEEALLKGLPVYFQAEVNVMRSRWYWRDARAARGVRSWRLVWQPLTRQYRVTTEGLHQNFDSLPEALAFMRGVSGWRIAEPRDIDEDGKYYLEFSYKLDTSQLPRPMQIGLGAPQGWGLSVEHKLNLASDFSGRLQP</sequence>
<gene>
    <name evidence="2" type="ORF">ABDJ40_20660</name>
</gene>
<name>A0ABV0GJF7_9BURK</name>
<evidence type="ECO:0000313" key="2">
    <source>
        <dbReference type="EMBL" id="MEO3715187.1"/>
    </source>
</evidence>
<keyword evidence="3" id="KW-1185">Reference proteome</keyword>
<comment type="caution">
    <text evidence="2">The sequence shown here is derived from an EMBL/GenBank/DDBJ whole genome shotgun (WGS) entry which is preliminary data.</text>
</comment>
<evidence type="ECO:0000313" key="3">
    <source>
        <dbReference type="Proteomes" id="UP001462640"/>
    </source>
</evidence>
<proteinExistence type="predicted"/>
<keyword evidence="1" id="KW-0812">Transmembrane</keyword>
<organism evidence="2 3">
    <name type="scientific">Roseateles flavus</name>
    <dbReference type="NCBI Taxonomy" id="3149041"/>
    <lineage>
        <taxon>Bacteria</taxon>
        <taxon>Pseudomonadati</taxon>
        <taxon>Pseudomonadota</taxon>
        <taxon>Betaproteobacteria</taxon>
        <taxon>Burkholderiales</taxon>
        <taxon>Sphaerotilaceae</taxon>
        <taxon>Roseateles</taxon>
    </lineage>
</organism>
<keyword evidence="1" id="KW-1133">Transmembrane helix</keyword>
<accession>A0ABV0GJF7</accession>
<reference evidence="2 3" key="1">
    <citation type="submission" date="2024-05" db="EMBL/GenBank/DDBJ databases">
        <title>Roseateles sp. 2.12 16S ribosomal RNA gene Genome sequencing and assembly.</title>
        <authorList>
            <person name="Woo H."/>
        </authorList>
    </citation>
    <scope>NUCLEOTIDE SEQUENCE [LARGE SCALE GENOMIC DNA]</scope>
    <source>
        <strain evidence="2 3">2.12</strain>
    </source>
</reference>
<dbReference type="Pfam" id="PF14334">
    <property type="entry name" value="DUF4390"/>
    <property type="match status" value="1"/>
</dbReference>
<feature type="transmembrane region" description="Helical" evidence="1">
    <location>
        <begin position="36"/>
        <end position="56"/>
    </location>
</feature>
<evidence type="ECO:0000256" key="1">
    <source>
        <dbReference type="SAM" id="Phobius"/>
    </source>
</evidence>